<evidence type="ECO:0000313" key="2">
    <source>
        <dbReference type="Proteomes" id="UP000054010"/>
    </source>
</evidence>
<dbReference type="SUPFAM" id="SSF52833">
    <property type="entry name" value="Thioredoxin-like"/>
    <property type="match status" value="2"/>
</dbReference>
<sequence>MVIFLGGSMHIPLILPSTIPPRAHSVGEIAFFGDHERHAVIQILAALQQPVYLLLFMPTVDDEYGLIIQDFLETFVGLNPNLHLEVYDTQDDMRLALSFGIGRLPAILVRNAEGNQTNIRFYGLPSGHTFSSLLDAVLRMGGMASAVLSRQTTTFLTQLVKPIHIQIFVSADNPACSSVVVLAHAFAHLSRWIVVDTIEVRAFPELAESYAVMPTPMVVMNGRVMLMVPGDISEVILLRYMRSLTV</sequence>
<proteinExistence type="predicted"/>
<protein>
    <submittedName>
        <fullName evidence="1">Glutaredoxin-like domain protein</fullName>
    </submittedName>
</protein>
<dbReference type="PANTHER" id="PTHR37170">
    <property type="entry name" value="GLUTAREDOXIN-RELATED"/>
    <property type="match status" value="1"/>
</dbReference>
<keyword evidence="2" id="KW-1185">Reference proteome</keyword>
<dbReference type="STRING" id="765420.OSCT_0985"/>
<dbReference type="PANTHER" id="PTHR37170:SF1">
    <property type="entry name" value="GLUTAREDOXIN-LIKE PROTEIN"/>
    <property type="match status" value="1"/>
</dbReference>
<gene>
    <name evidence="1" type="ORF">OSCT_0985</name>
</gene>
<comment type="caution">
    <text evidence="1">The sequence shown here is derived from an EMBL/GenBank/DDBJ whole genome shotgun (WGS) entry which is preliminary data.</text>
</comment>
<dbReference type="HOGENOM" id="CLU_082677_0_0_0"/>
<organism evidence="1 2">
    <name type="scientific">Oscillochloris trichoides DG-6</name>
    <dbReference type="NCBI Taxonomy" id="765420"/>
    <lineage>
        <taxon>Bacteria</taxon>
        <taxon>Bacillati</taxon>
        <taxon>Chloroflexota</taxon>
        <taxon>Chloroflexia</taxon>
        <taxon>Chloroflexales</taxon>
        <taxon>Chloroflexineae</taxon>
        <taxon>Oscillochloridaceae</taxon>
        <taxon>Oscillochloris</taxon>
    </lineage>
</organism>
<dbReference type="AlphaFoldDB" id="E1ICD4"/>
<dbReference type="EMBL" id="ADVR01000024">
    <property type="protein sequence ID" value="EFO81129.1"/>
    <property type="molecule type" value="Genomic_DNA"/>
</dbReference>
<name>E1ICD4_9CHLR</name>
<dbReference type="Proteomes" id="UP000054010">
    <property type="component" value="Unassembled WGS sequence"/>
</dbReference>
<dbReference type="Gene3D" id="3.40.30.80">
    <property type="match status" value="1"/>
</dbReference>
<dbReference type="InterPro" id="IPR036249">
    <property type="entry name" value="Thioredoxin-like_sf"/>
</dbReference>
<evidence type="ECO:0000313" key="1">
    <source>
        <dbReference type="EMBL" id="EFO81129.1"/>
    </source>
</evidence>
<dbReference type="eggNOG" id="COG3634">
    <property type="taxonomic scope" value="Bacteria"/>
</dbReference>
<reference evidence="1 2" key="1">
    <citation type="journal article" date="2011" name="J. Bacteriol.">
        <title>Draft genome sequence of the anoxygenic filamentous phototrophic bacterium Oscillochloris trichoides subsp. DG-6.</title>
        <authorList>
            <person name="Kuznetsov B.B."/>
            <person name="Ivanovsky R.N."/>
            <person name="Keppen O.I."/>
            <person name="Sukhacheva M.V."/>
            <person name="Bumazhkin B.K."/>
            <person name="Patutina E.O."/>
            <person name="Beletsky A.V."/>
            <person name="Mardanov A.V."/>
            <person name="Baslerov R.V."/>
            <person name="Panteleeva A.N."/>
            <person name="Kolganova T.V."/>
            <person name="Ravin N.V."/>
            <person name="Skryabin K.G."/>
        </authorList>
    </citation>
    <scope>NUCLEOTIDE SEQUENCE [LARGE SCALE GENOMIC DNA]</scope>
    <source>
        <strain evidence="1 2">DG-6</strain>
    </source>
</reference>
<accession>E1ICD4</accession>